<reference evidence="1" key="1">
    <citation type="submission" date="2022-09" db="EMBL/GenBank/DDBJ databases">
        <title>Bacterial diversity in gut of crayfish and pufferfish.</title>
        <authorList>
            <person name="Huang Y."/>
        </authorList>
    </citation>
    <scope>NUCLEOTIDE SEQUENCE</scope>
    <source>
        <strain evidence="1">PR12</strain>
    </source>
</reference>
<evidence type="ECO:0000313" key="1">
    <source>
        <dbReference type="EMBL" id="UXC20030.1"/>
    </source>
</evidence>
<dbReference type="EMBL" id="CP104377">
    <property type="protein sequence ID" value="UXC20030.1"/>
    <property type="molecule type" value="Genomic_DNA"/>
</dbReference>
<sequence>MSLTSSLANVGRAIAYYPQLSKFFGSVNASIFFAQLHYWQSRSAEEMGVFKTAEEWTEETGLSYREQATARKILTEMGVLIETHKRLQHRVYYRLDLAAVDIAFDAWNVPQFPNDESAIREMHKAHLGNSEMRNPGRAENAVGGATEAQSVNKEKITTEITAEKKTRKRASTFVLPDWIDQAHWDAWHSCAKRKNATDAQKQMAVEKLAKWKAEGIDYAQALENAAIAGWQGLFEPKNGGNALIQHSGVLQRSGETGYQRSMRERAQEVVPSIARQAPEASPTDFFKNQAIEVAARRIEQPQKRIGGAA</sequence>
<accession>A0ABY6A4N4</accession>
<evidence type="ECO:0000313" key="2">
    <source>
        <dbReference type="Proteomes" id="UP001058290"/>
    </source>
</evidence>
<gene>
    <name evidence="1" type="ORF">N4T19_07960</name>
</gene>
<organism evidence="1 2">
    <name type="scientific">Comamonas squillarum</name>
    <dbReference type="NCBI Taxonomy" id="2977320"/>
    <lineage>
        <taxon>Bacteria</taxon>
        <taxon>Pseudomonadati</taxon>
        <taxon>Pseudomonadota</taxon>
        <taxon>Betaproteobacteria</taxon>
        <taxon>Burkholderiales</taxon>
        <taxon>Comamonadaceae</taxon>
        <taxon>Comamonas</taxon>
    </lineage>
</organism>
<proteinExistence type="predicted"/>
<keyword evidence="2" id="KW-1185">Reference proteome</keyword>
<protein>
    <submittedName>
        <fullName evidence="1">Uncharacterized protein</fullName>
    </submittedName>
</protein>
<dbReference type="RefSeq" id="WP_260719847.1">
    <property type="nucleotide sequence ID" value="NZ_CP104377.1"/>
</dbReference>
<name>A0ABY6A4N4_9BURK</name>
<dbReference type="Proteomes" id="UP001058290">
    <property type="component" value="Chromosome"/>
</dbReference>